<dbReference type="SUPFAM" id="SSF49464">
    <property type="entry name" value="Carboxypeptidase regulatory domain-like"/>
    <property type="match status" value="1"/>
</dbReference>
<evidence type="ECO:0000256" key="5">
    <source>
        <dbReference type="ARBA" id="ARBA00023136"/>
    </source>
</evidence>
<evidence type="ECO:0000256" key="7">
    <source>
        <dbReference type="PROSITE-ProRule" id="PRU01360"/>
    </source>
</evidence>
<evidence type="ECO:0000259" key="8">
    <source>
        <dbReference type="Pfam" id="PF07715"/>
    </source>
</evidence>
<evidence type="ECO:0000256" key="2">
    <source>
        <dbReference type="ARBA" id="ARBA00022448"/>
    </source>
</evidence>
<dbReference type="Proteomes" id="UP000326903">
    <property type="component" value="Unassembled WGS sequence"/>
</dbReference>
<keyword evidence="3 7" id="KW-1134">Transmembrane beta strand</keyword>
<dbReference type="Pfam" id="PF13715">
    <property type="entry name" value="CarbopepD_reg_2"/>
    <property type="match status" value="1"/>
</dbReference>
<dbReference type="PROSITE" id="PS52016">
    <property type="entry name" value="TONB_DEPENDENT_REC_3"/>
    <property type="match status" value="1"/>
</dbReference>
<dbReference type="InterPro" id="IPR023996">
    <property type="entry name" value="TonB-dep_OMP_SusC/RagA"/>
</dbReference>
<dbReference type="Gene3D" id="2.170.130.10">
    <property type="entry name" value="TonB-dependent receptor, plug domain"/>
    <property type="match status" value="1"/>
</dbReference>
<comment type="similarity">
    <text evidence="7">Belongs to the TonB-dependent receptor family.</text>
</comment>
<dbReference type="Pfam" id="PF07715">
    <property type="entry name" value="Plug"/>
    <property type="match status" value="1"/>
</dbReference>
<dbReference type="InterPro" id="IPR039426">
    <property type="entry name" value="TonB-dep_rcpt-like"/>
</dbReference>
<evidence type="ECO:0000313" key="9">
    <source>
        <dbReference type="EMBL" id="KAA9041124.1"/>
    </source>
</evidence>
<evidence type="ECO:0000313" key="10">
    <source>
        <dbReference type="Proteomes" id="UP000326903"/>
    </source>
</evidence>
<dbReference type="AlphaFoldDB" id="A0A5J5IMK6"/>
<comment type="subcellular location">
    <subcellularLocation>
        <location evidence="1 7">Cell outer membrane</location>
        <topology evidence="1 7">Multi-pass membrane protein</topology>
    </subcellularLocation>
</comment>
<comment type="caution">
    <text evidence="9">The sequence shown here is derived from an EMBL/GenBank/DDBJ whole genome shotgun (WGS) entry which is preliminary data.</text>
</comment>
<keyword evidence="2 7" id="KW-0813">Transport</keyword>
<evidence type="ECO:0000256" key="3">
    <source>
        <dbReference type="ARBA" id="ARBA00022452"/>
    </source>
</evidence>
<dbReference type="InterPro" id="IPR012910">
    <property type="entry name" value="Plug_dom"/>
</dbReference>
<keyword evidence="5 7" id="KW-0472">Membrane</keyword>
<dbReference type="SUPFAM" id="SSF56935">
    <property type="entry name" value="Porins"/>
    <property type="match status" value="1"/>
</dbReference>
<dbReference type="EMBL" id="VYQF01000001">
    <property type="protein sequence ID" value="KAA9041124.1"/>
    <property type="molecule type" value="Genomic_DNA"/>
</dbReference>
<keyword evidence="10" id="KW-1185">Reference proteome</keyword>
<protein>
    <submittedName>
        <fullName evidence="9">SusC/RagA family TonB-linked outer membrane protein</fullName>
    </submittedName>
</protein>
<dbReference type="InterPro" id="IPR036942">
    <property type="entry name" value="Beta-barrel_TonB_sf"/>
</dbReference>
<evidence type="ECO:0000256" key="4">
    <source>
        <dbReference type="ARBA" id="ARBA00022692"/>
    </source>
</evidence>
<keyword evidence="6 7" id="KW-0998">Cell outer membrane</keyword>
<sequence>MKRPNLPFTGTIFLTVFLFFITPFIYAQGNKIQGKVIDAANKSPLAGVSISIKNSSVGTSSDVNGNFSIDAPKNSKILASFVGYEPKEINASQKNITIQLTASTQQLNEVVITATGIKKEAKRLGYSIQTIDAAALTKAREADPINSLKGNAAGLAININSEIGHAPDVIIRGENDPNNRPLFVVDGVPISSDTYNLNPDDIETFTILKGPNAAALYGFQGKNGAIIISTKKGTKDKRGLQVTFNSSTQFNKGFIALPKYNDLYGPGDNGKYAFGGGGSSPASYFGNGAVGVGINDYDYDVWGPQFRGQLLPQYDGVYDPSQTFTTVFADGTKYTGHVVPTPWVARGKDNLKKFLQTGLLQSNSISVGSSTDKTDFRLSVGNTYQRGIVPNTQLNNGNFTVSLVERFNRKFSLTSYFNYSRQSTPNVPDVSYGPNSIIYNFILWGGADWNVNDPNIRNYWQPGKTGIQQNYAEYYRYNNPWFMSYEWLRGHYQNNEYGYLSLNYKLNNNIDFQFRPSMTAYDMVNSEKLPYSADVYGRELHQGDYREDRRSLFETNVDAQARYHEDNILGFLDVQALAGATARNFSFNSNFESTNYLNVPGIYSFSNSKGTLTGSSFRSSMLVLSAYYSVDAGYKSYLTANVTGRVDKSSALPSNTNSYYYPSFNLATVVSEYMHLPKAISFLKLRGSYAESKDGGTSPLFSPNVSATPAGDYGYTWNSPYGGPGYQFSQPYSLSPTYSSQNSAKYSDQTVSPTIFTADRKATEFGADIRFLNNKLAFDITHYHYRNTGIVNQGTSSASGYSSYLTNGNVYTNDGWEVTMNARPVTHPNGFSWNVTANFSSYIRKWVNDANPNSYEYNGKRIDLVYGNAFVRTPDGKMVIDPATGVYTRFSDLGVSAQKVFGHSDPDWQWGLVNMVSYKSFSLHFQFDGMVGGVMEDYVRKKTLQGGRHIESATGAFGAARPSDEANVAAYTGSGVNLTGAPIILDPITGEITNYKDLTVTQNTTKSQVQPFVTRMASIPDLDIIKKTYAKLREVTFTYLVPQNVFGNRSFIKQATVSLVGRNLLYFFPNKYKDLDVDQYTQDSGSGLQTPTTRSYGFNVNLSF</sequence>
<dbReference type="NCBIfam" id="TIGR04056">
    <property type="entry name" value="OMP_RagA_SusC"/>
    <property type="match status" value="1"/>
</dbReference>
<gene>
    <name evidence="9" type="ORF">FW778_03530</name>
</gene>
<feature type="domain" description="TonB-dependent receptor plug" evidence="8">
    <location>
        <begin position="123"/>
        <end position="224"/>
    </location>
</feature>
<dbReference type="InterPro" id="IPR008969">
    <property type="entry name" value="CarboxyPept-like_regulatory"/>
</dbReference>
<accession>A0A5J5IMK6</accession>
<dbReference type="Gene3D" id="2.60.40.1120">
    <property type="entry name" value="Carboxypeptidase-like, regulatory domain"/>
    <property type="match status" value="1"/>
</dbReference>
<reference evidence="9 10" key="1">
    <citation type="submission" date="2019-09" db="EMBL/GenBank/DDBJ databases">
        <title>Draft genome sequence of Ginsengibacter sp. BR5-29.</title>
        <authorList>
            <person name="Im W.-T."/>
        </authorList>
    </citation>
    <scope>NUCLEOTIDE SEQUENCE [LARGE SCALE GENOMIC DNA]</scope>
    <source>
        <strain evidence="9 10">BR5-29</strain>
    </source>
</reference>
<evidence type="ECO:0000256" key="6">
    <source>
        <dbReference type="ARBA" id="ARBA00023237"/>
    </source>
</evidence>
<organism evidence="9 10">
    <name type="scientific">Ginsengibacter hankyongi</name>
    <dbReference type="NCBI Taxonomy" id="2607284"/>
    <lineage>
        <taxon>Bacteria</taxon>
        <taxon>Pseudomonadati</taxon>
        <taxon>Bacteroidota</taxon>
        <taxon>Chitinophagia</taxon>
        <taxon>Chitinophagales</taxon>
        <taxon>Chitinophagaceae</taxon>
        <taxon>Ginsengibacter</taxon>
    </lineage>
</organism>
<dbReference type="GO" id="GO:0009279">
    <property type="term" value="C:cell outer membrane"/>
    <property type="evidence" value="ECO:0007669"/>
    <property type="project" value="UniProtKB-SubCell"/>
</dbReference>
<keyword evidence="4 7" id="KW-0812">Transmembrane</keyword>
<dbReference type="Gene3D" id="2.40.170.20">
    <property type="entry name" value="TonB-dependent receptor, beta-barrel domain"/>
    <property type="match status" value="1"/>
</dbReference>
<proteinExistence type="inferred from homology"/>
<name>A0A5J5IMK6_9BACT</name>
<dbReference type="InterPro" id="IPR037066">
    <property type="entry name" value="Plug_dom_sf"/>
</dbReference>
<dbReference type="RefSeq" id="WP_150413213.1">
    <property type="nucleotide sequence ID" value="NZ_VYQF01000001.1"/>
</dbReference>
<evidence type="ECO:0000256" key="1">
    <source>
        <dbReference type="ARBA" id="ARBA00004571"/>
    </source>
</evidence>